<dbReference type="InterPro" id="IPR036047">
    <property type="entry name" value="F-box-like_dom_sf"/>
</dbReference>
<name>A0AAD7ARE2_9AGAR</name>
<dbReference type="EMBL" id="JARIHO010000002">
    <property type="protein sequence ID" value="KAJ7366459.1"/>
    <property type="molecule type" value="Genomic_DNA"/>
</dbReference>
<evidence type="ECO:0000313" key="3">
    <source>
        <dbReference type="EMBL" id="KAJ7366459.1"/>
    </source>
</evidence>
<accession>A0AAD7ARE2</accession>
<organism evidence="3 4">
    <name type="scientific">Mycena albidolilacea</name>
    <dbReference type="NCBI Taxonomy" id="1033008"/>
    <lineage>
        <taxon>Eukaryota</taxon>
        <taxon>Fungi</taxon>
        <taxon>Dikarya</taxon>
        <taxon>Basidiomycota</taxon>
        <taxon>Agaricomycotina</taxon>
        <taxon>Agaricomycetes</taxon>
        <taxon>Agaricomycetidae</taxon>
        <taxon>Agaricales</taxon>
        <taxon>Marasmiineae</taxon>
        <taxon>Mycenaceae</taxon>
        <taxon>Mycena</taxon>
    </lineage>
</organism>
<sequence>MSNPQDVSRRIESTSDAKPEAPNPQMEPASDPKGLSPAKQRLLETKLRLADTDEEISGTLAHLQRLQNRRKDILVDINILTSPILNLPPEIICEIFIHCLPPPRTLPDPRDAPLLLGHVCRRWRSIAYSFTQLWSSVTVSAVLSAMLLPPPRAGLLDMLDAWLIHSGDNLLSVSIVPDAQNPDIPLVLGRSPIFGTIRHTSHRWRELEIVRRLEDFQVLLNRDAPWNLPHLVKLTLLLANNGRHPSGFPPNLLSNLNDAPALREVHVMGFAPLNLLIPWSQLTTVHAENLLPIECLQTLAATTSLIDGAFSIWIEQFFHLPATAPIARPSRLTSLTLSGELCIGLLDHIELLSIKKFSLSIGPNDDFAPLVAFFARSSTLKEVALDIRGAVPPADLITCLEAMAGIETLSFGVHTGLMNGPLPWALLSNFALLPSIQHLTICERIDRYHEPPLDEGGVAEMLAARWAGGAGTLKSFCLITTHLFCVGGGAVHPGFAALAEEGMGIVLRSHGAGPFRVVYFDSAKQSSRSNGKEKGKARAL</sequence>
<protein>
    <recommendedName>
        <fullName evidence="2">F-box domain-containing protein</fullName>
    </recommendedName>
</protein>
<feature type="compositionally biased region" description="Basic and acidic residues" evidence="1">
    <location>
        <begin position="7"/>
        <end position="19"/>
    </location>
</feature>
<dbReference type="SUPFAM" id="SSF81383">
    <property type="entry name" value="F-box domain"/>
    <property type="match status" value="1"/>
</dbReference>
<keyword evidence="4" id="KW-1185">Reference proteome</keyword>
<dbReference type="AlphaFoldDB" id="A0AAD7ARE2"/>
<gene>
    <name evidence="3" type="ORF">DFH08DRAFT_167918</name>
</gene>
<feature type="region of interest" description="Disordered" evidence="1">
    <location>
        <begin position="1"/>
        <end position="37"/>
    </location>
</feature>
<dbReference type="Pfam" id="PF12937">
    <property type="entry name" value="F-box-like"/>
    <property type="match status" value="1"/>
</dbReference>
<evidence type="ECO:0000259" key="2">
    <source>
        <dbReference type="Pfam" id="PF12937"/>
    </source>
</evidence>
<dbReference type="Proteomes" id="UP001218218">
    <property type="component" value="Unassembled WGS sequence"/>
</dbReference>
<dbReference type="InterPro" id="IPR001810">
    <property type="entry name" value="F-box_dom"/>
</dbReference>
<evidence type="ECO:0000256" key="1">
    <source>
        <dbReference type="SAM" id="MobiDB-lite"/>
    </source>
</evidence>
<evidence type="ECO:0000313" key="4">
    <source>
        <dbReference type="Proteomes" id="UP001218218"/>
    </source>
</evidence>
<dbReference type="Gene3D" id="1.20.1280.50">
    <property type="match status" value="1"/>
</dbReference>
<comment type="caution">
    <text evidence="3">The sequence shown here is derived from an EMBL/GenBank/DDBJ whole genome shotgun (WGS) entry which is preliminary data.</text>
</comment>
<proteinExistence type="predicted"/>
<reference evidence="3" key="1">
    <citation type="submission" date="2023-03" db="EMBL/GenBank/DDBJ databases">
        <title>Massive genome expansion in bonnet fungi (Mycena s.s.) driven by repeated elements and novel gene families across ecological guilds.</title>
        <authorList>
            <consortium name="Lawrence Berkeley National Laboratory"/>
            <person name="Harder C.B."/>
            <person name="Miyauchi S."/>
            <person name="Viragh M."/>
            <person name="Kuo A."/>
            <person name="Thoen E."/>
            <person name="Andreopoulos B."/>
            <person name="Lu D."/>
            <person name="Skrede I."/>
            <person name="Drula E."/>
            <person name="Henrissat B."/>
            <person name="Morin E."/>
            <person name="Kohler A."/>
            <person name="Barry K."/>
            <person name="LaButti K."/>
            <person name="Morin E."/>
            <person name="Salamov A."/>
            <person name="Lipzen A."/>
            <person name="Mereny Z."/>
            <person name="Hegedus B."/>
            <person name="Baldrian P."/>
            <person name="Stursova M."/>
            <person name="Weitz H."/>
            <person name="Taylor A."/>
            <person name="Grigoriev I.V."/>
            <person name="Nagy L.G."/>
            <person name="Martin F."/>
            <person name="Kauserud H."/>
        </authorList>
    </citation>
    <scope>NUCLEOTIDE SEQUENCE</scope>
    <source>
        <strain evidence="3">CBHHK002</strain>
    </source>
</reference>
<feature type="domain" description="F-box" evidence="2">
    <location>
        <begin position="84"/>
        <end position="138"/>
    </location>
</feature>
<dbReference type="CDD" id="cd09917">
    <property type="entry name" value="F-box_SF"/>
    <property type="match status" value="1"/>
</dbReference>